<dbReference type="CDD" id="cd01292">
    <property type="entry name" value="metallo-dependent_hydrolases"/>
    <property type="match status" value="1"/>
</dbReference>
<proteinExistence type="predicted"/>
<organism evidence="3 4">
    <name type="scientific">Candidatus Fimadaptatus faecigallinarum</name>
    <dbReference type="NCBI Taxonomy" id="2840814"/>
    <lineage>
        <taxon>Bacteria</taxon>
        <taxon>Bacillati</taxon>
        <taxon>Bacillota</taxon>
        <taxon>Clostridia</taxon>
        <taxon>Eubacteriales</taxon>
        <taxon>Candidatus Fimadaptatus</taxon>
    </lineage>
</organism>
<gene>
    <name evidence="3" type="ORF">IAC59_05525</name>
</gene>
<dbReference type="InterPro" id="IPR032466">
    <property type="entry name" value="Metal_Hydrolase"/>
</dbReference>
<dbReference type="Gene3D" id="3.20.20.140">
    <property type="entry name" value="Metal-dependent hydrolases"/>
    <property type="match status" value="1"/>
</dbReference>
<dbReference type="InterPro" id="IPR006680">
    <property type="entry name" value="Amidohydro-rel"/>
</dbReference>
<dbReference type="Pfam" id="PF04909">
    <property type="entry name" value="Amidohydro_2"/>
    <property type="match status" value="1"/>
</dbReference>
<dbReference type="GO" id="GO:0016831">
    <property type="term" value="F:carboxy-lyase activity"/>
    <property type="evidence" value="ECO:0007669"/>
    <property type="project" value="InterPro"/>
</dbReference>
<evidence type="ECO:0000256" key="1">
    <source>
        <dbReference type="ARBA" id="ARBA00023239"/>
    </source>
</evidence>
<evidence type="ECO:0000259" key="2">
    <source>
        <dbReference type="Pfam" id="PF04909"/>
    </source>
</evidence>
<dbReference type="PANTHER" id="PTHR21240:SF28">
    <property type="entry name" value="ISO-OROTATE DECARBOXYLASE (EUROFUNG)"/>
    <property type="match status" value="1"/>
</dbReference>
<dbReference type="EMBL" id="DVNK01000036">
    <property type="protein sequence ID" value="HIU46699.1"/>
    <property type="molecule type" value="Genomic_DNA"/>
</dbReference>
<sequence length="261" mass="29563">MFIYDVHAHVFPDKIALKAAQSIGDFYSLHMDCDGTVNQLIDSARQNGINRMCIYSVALNVHAMQSINSFIGSQLQAHPDLFTGMAAIHPDCPDFDALIEQVRAQGFKGFKIHPDMQKFALDEKRVMDMFAAIEGKMPIVIHTGDSRYNYSHPSQMKHVLDAFPRLVCVCAHLGGWSEWDDAYKLLADYENVYVDTSSSLYAMTPEHAAQIIRHYSRERVMFGTDYPMWDAREELARIAAVPLTDDERERIMGLNALELLG</sequence>
<name>A0A9D1S484_9FIRM</name>
<dbReference type="GO" id="GO:0016787">
    <property type="term" value="F:hydrolase activity"/>
    <property type="evidence" value="ECO:0007669"/>
    <property type="project" value="InterPro"/>
</dbReference>
<dbReference type="InterPro" id="IPR032465">
    <property type="entry name" value="ACMSD"/>
</dbReference>
<dbReference type="GO" id="GO:0019748">
    <property type="term" value="P:secondary metabolic process"/>
    <property type="evidence" value="ECO:0007669"/>
    <property type="project" value="TreeGrafter"/>
</dbReference>
<protein>
    <submittedName>
        <fullName evidence="3">Amidohydrolase</fullName>
    </submittedName>
</protein>
<dbReference type="SUPFAM" id="SSF51556">
    <property type="entry name" value="Metallo-dependent hydrolases"/>
    <property type="match status" value="1"/>
</dbReference>
<keyword evidence="1" id="KW-0456">Lyase</keyword>
<dbReference type="AlphaFoldDB" id="A0A9D1S484"/>
<dbReference type="GO" id="GO:0005737">
    <property type="term" value="C:cytoplasm"/>
    <property type="evidence" value="ECO:0007669"/>
    <property type="project" value="TreeGrafter"/>
</dbReference>
<comment type="caution">
    <text evidence="3">The sequence shown here is derived from an EMBL/GenBank/DDBJ whole genome shotgun (WGS) entry which is preliminary data.</text>
</comment>
<reference evidence="3" key="2">
    <citation type="journal article" date="2021" name="PeerJ">
        <title>Extensive microbial diversity within the chicken gut microbiome revealed by metagenomics and culture.</title>
        <authorList>
            <person name="Gilroy R."/>
            <person name="Ravi A."/>
            <person name="Getino M."/>
            <person name="Pursley I."/>
            <person name="Horton D.L."/>
            <person name="Alikhan N.F."/>
            <person name="Baker D."/>
            <person name="Gharbi K."/>
            <person name="Hall N."/>
            <person name="Watson M."/>
            <person name="Adriaenssens E.M."/>
            <person name="Foster-Nyarko E."/>
            <person name="Jarju S."/>
            <person name="Secka A."/>
            <person name="Antonio M."/>
            <person name="Oren A."/>
            <person name="Chaudhuri R.R."/>
            <person name="La Ragione R."/>
            <person name="Hildebrand F."/>
            <person name="Pallen M.J."/>
        </authorList>
    </citation>
    <scope>NUCLEOTIDE SEQUENCE</scope>
    <source>
        <strain evidence="3">ChiSxjej2B14-8506</strain>
    </source>
</reference>
<reference evidence="3" key="1">
    <citation type="submission" date="2020-10" db="EMBL/GenBank/DDBJ databases">
        <authorList>
            <person name="Gilroy R."/>
        </authorList>
    </citation>
    <scope>NUCLEOTIDE SEQUENCE</scope>
    <source>
        <strain evidence="3">ChiSxjej2B14-8506</strain>
    </source>
</reference>
<evidence type="ECO:0000313" key="4">
    <source>
        <dbReference type="Proteomes" id="UP000824123"/>
    </source>
</evidence>
<dbReference type="Proteomes" id="UP000824123">
    <property type="component" value="Unassembled WGS sequence"/>
</dbReference>
<accession>A0A9D1S484</accession>
<dbReference type="PANTHER" id="PTHR21240">
    <property type="entry name" value="2-AMINO-3-CARBOXYLMUCONATE-6-SEMIALDEHYDE DECARBOXYLASE"/>
    <property type="match status" value="1"/>
</dbReference>
<evidence type="ECO:0000313" key="3">
    <source>
        <dbReference type="EMBL" id="HIU46699.1"/>
    </source>
</evidence>
<feature type="domain" description="Amidohydrolase-related" evidence="2">
    <location>
        <begin position="63"/>
        <end position="261"/>
    </location>
</feature>